<dbReference type="PANTHER" id="PTHR46401:SF2">
    <property type="entry name" value="GLYCOSYLTRANSFERASE WBBK-RELATED"/>
    <property type="match status" value="1"/>
</dbReference>
<dbReference type="EMBL" id="JADKYY010000006">
    <property type="protein sequence ID" value="MBF5027308.1"/>
    <property type="molecule type" value="Genomic_DNA"/>
</dbReference>
<proteinExistence type="predicted"/>
<accession>A0A931EAG8</accession>
<keyword evidence="5" id="KW-1185">Reference proteome</keyword>
<sequence length="366" mass="42055">MKIAFDSKRFFHNASGLGNYSRDLVRILSQYTEGSAFLLLAERPSERGKSLLKLPGVSYHPLKGTLARQLQMGKQAQRLGADLFHGLSGELPLRWDKTAIKKLVTIHDLIFMRYPKYYSFFDRWIHYYKFKAAAHSADRIVAISKATKDDIIKYLGVEEQKIKVIYQGCHEVFKKEWSSAQLQAVREKYNLPKQFILSVGTIEERKNLLTVVKALEGTGIPLVVVGKETKYKRKIEQFISKHKMQEQVHFLQDVGMEELAVLYTLSTVFIYISRYEGFGIPLIEALFSGTAVITSNRSSLPEAAGPGALYVDPENLSDVRSKIRFLFDHPEQRARLERMGREYVERFQDEVIAREMNALYLETLSE</sequence>
<dbReference type="PANTHER" id="PTHR46401">
    <property type="entry name" value="GLYCOSYLTRANSFERASE WBBK-RELATED"/>
    <property type="match status" value="1"/>
</dbReference>
<dbReference type="Proteomes" id="UP000694480">
    <property type="component" value="Unassembled WGS sequence"/>
</dbReference>
<dbReference type="InterPro" id="IPR001296">
    <property type="entry name" value="Glyco_trans_1"/>
</dbReference>
<dbReference type="Pfam" id="PF00534">
    <property type="entry name" value="Glycos_transf_1"/>
    <property type="match status" value="1"/>
</dbReference>
<dbReference type="Pfam" id="PF13439">
    <property type="entry name" value="Glyco_transf_4"/>
    <property type="match status" value="1"/>
</dbReference>
<dbReference type="InterPro" id="IPR028098">
    <property type="entry name" value="Glyco_trans_4-like_N"/>
</dbReference>
<protein>
    <submittedName>
        <fullName evidence="4">Glycosyltransferase family 4 protein</fullName>
    </submittedName>
</protein>
<dbReference type="GO" id="GO:0009103">
    <property type="term" value="P:lipopolysaccharide biosynthetic process"/>
    <property type="evidence" value="ECO:0007669"/>
    <property type="project" value="TreeGrafter"/>
</dbReference>
<name>A0A931EAG8_9FLAO</name>
<feature type="domain" description="Glycosyl transferase family 1" evidence="2">
    <location>
        <begin position="190"/>
        <end position="342"/>
    </location>
</feature>
<keyword evidence="1" id="KW-0808">Transferase</keyword>
<gene>
    <name evidence="4" type="ORF">IC612_05795</name>
</gene>
<feature type="domain" description="Glycosyltransferase subfamily 4-like N-terminal" evidence="3">
    <location>
        <begin position="46"/>
        <end position="168"/>
    </location>
</feature>
<reference evidence="4" key="1">
    <citation type="submission" date="2020-11" db="EMBL/GenBank/DDBJ databases">
        <title>Genome seq and assembly of Planobacterium sp.</title>
        <authorList>
            <person name="Chhetri G."/>
        </authorList>
    </citation>
    <scope>NUCLEOTIDE SEQUENCE</scope>
    <source>
        <strain evidence="4">GCR5</strain>
    </source>
</reference>
<evidence type="ECO:0000259" key="2">
    <source>
        <dbReference type="Pfam" id="PF00534"/>
    </source>
</evidence>
<dbReference type="Gene3D" id="3.40.50.2000">
    <property type="entry name" value="Glycogen Phosphorylase B"/>
    <property type="match status" value="2"/>
</dbReference>
<evidence type="ECO:0000259" key="3">
    <source>
        <dbReference type="Pfam" id="PF13439"/>
    </source>
</evidence>
<evidence type="ECO:0000256" key="1">
    <source>
        <dbReference type="ARBA" id="ARBA00022679"/>
    </source>
</evidence>
<comment type="caution">
    <text evidence="4">The sequence shown here is derived from an EMBL/GenBank/DDBJ whole genome shotgun (WGS) entry which is preliminary data.</text>
</comment>
<organism evidence="4 5">
    <name type="scientific">Planobacterium oryzisoli</name>
    <dbReference type="NCBI Taxonomy" id="2771435"/>
    <lineage>
        <taxon>Bacteria</taxon>
        <taxon>Pseudomonadati</taxon>
        <taxon>Bacteroidota</taxon>
        <taxon>Flavobacteriia</taxon>
        <taxon>Flavobacteriales</taxon>
        <taxon>Weeksellaceae</taxon>
        <taxon>Chryseobacterium group</taxon>
        <taxon>Chryseobacterium</taxon>
    </lineage>
</organism>
<dbReference type="GO" id="GO:0016757">
    <property type="term" value="F:glycosyltransferase activity"/>
    <property type="evidence" value="ECO:0007669"/>
    <property type="project" value="InterPro"/>
</dbReference>
<dbReference type="CDD" id="cd03809">
    <property type="entry name" value="GT4_MtfB-like"/>
    <property type="match status" value="1"/>
</dbReference>
<evidence type="ECO:0000313" key="4">
    <source>
        <dbReference type="EMBL" id="MBF5027308.1"/>
    </source>
</evidence>
<dbReference type="AlphaFoldDB" id="A0A931EAG8"/>
<evidence type="ECO:0000313" key="5">
    <source>
        <dbReference type="Proteomes" id="UP000694480"/>
    </source>
</evidence>
<dbReference type="RefSeq" id="WP_194739239.1">
    <property type="nucleotide sequence ID" value="NZ_JADKYY010000006.1"/>
</dbReference>
<dbReference type="SUPFAM" id="SSF53756">
    <property type="entry name" value="UDP-Glycosyltransferase/glycogen phosphorylase"/>
    <property type="match status" value="1"/>
</dbReference>